<proteinExistence type="inferred from homology"/>
<comment type="catalytic activity">
    <reaction evidence="1">
        <text>Hydrolyzes free adenine bases from 7,8-dihydro-8-oxoguanine:adenine mismatched double-stranded DNA, leaving an apurinic site.</text>
        <dbReference type="EC" id="3.2.2.31"/>
    </reaction>
</comment>
<gene>
    <name evidence="16" type="primary">mutY</name>
    <name evidence="16" type="ORF">KDY119_02967</name>
</gene>
<comment type="similarity">
    <text evidence="3">Belongs to the Nth/MutY family.</text>
</comment>
<evidence type="ECO:0000256" key="9">
    <source>
        <dbReference type="ARBA" id="ARBA00022801"/>
    </source>
</evidence>
<dbReference type="GO" id="GO:0046872">
    <property type="term" value="F:metal ion binding"/>
    <property type="evidence" value="ECO:0007669"/>
    <property type="project" value="UniProtKB-KW"/>
</dbReference>
<dbReference type="GO" id="GO:0034039">
    <property type="term" value="F:8-oxo-7,8-dihydroguanine DNA N-glycosylase activity"/>
    <property type="evidence" value="ECO:0007669"/>
    <property type="project" value="TreeGrafter"/>
</dbReference>
<evidence type="ECO:0000256" key="4">
    <source>
        <dbReference type="ARBA" id="ARBA00012045"/>
    </source>
</evidence>
<dbReference type="GO" id="GO:0006284">
    <property type="term" value="P:base-excision repair"/>
    <property type="evidence" value="ECO:0007669"/>
    <property type="project" value="InterPro"/>
</dbReference>
<dbReference type="Pfam" id="PF00730">
    <property type="entry name" value="HhH-GPD"/>
    <property type="match status" value="1"/>
</dbReference>
<dbReference type="EMBL" id="CP045529">
    <property type="protein sequence ID" value="QFU99436.1"/>
    <property type="molecule type" value="Genomic_DNA"/>
</dbReference>
<dbReference type="Gene3D" id="1.10.340.30">
    <property type="entry name" value="Hypothetical protein, domain 2"/>
    <property type="match status" value="1"/>
</dbReference>
<evidence type="ECO:0000256" key="11">
    <source>
        <dbReference type="ARBA" id="ARBA00023014"/>
    </source>
</evidence>
<evidence type="ECO:0000313" key="17">
    <source>
        <dbReference type="Proteomes" id="UP000326702"/>
    </source>
</evidence>
<evidence type="ECO:0000256" key="3">
    <source>
        <dbReference type="ARBA" id="ARBA00008343"/>
    </source>
</evidence>
<dbReference type="KEGG" id="lxl:KDY119_02967"/>
<evidence type="ECO:0000256" key="5">
    <source>
        <dbReference type="ARBA" id="ARBA00022023"/>
    </source>
</evidence>
<keyword evidence="17" id="KW-1185">Reference proteome</keyword>
<dbReference type="InterPro" id="IPR044298">
    <property type="entry name" value="MIG/MutY"/>
</dbReference>
<reference evidence="16 17" key="1">
    <citation type="submission" date="2019-10" db="EMBL/GenBank/DDBJ databases">
        <title>Genome sequence of Luteimicrobium xylanilyticum HY-24.</title>
        <authorList>
            <person name="Kim D.Y."/>
            <person name="Park H.-Y."/>
        </authorList>
    </citation>
    <scope>NUCLEOTIDE SEQUENCE [LARGE SCALE GENOMIC DNA]</scope>
    <source>
        <strain evidence="16 17">HY-24</strain>
    </source>
</reference>
<protein>
    <recommendedName>
        <fullName evidence="5">Adenine DNA glycosylase</fullName>
        <ecNumber evidence="4">3.2.2.31</ecNumber>
    </recommendedName>
</protein>
<dbReference type="OrthoDB" id="9802365at2"/>
<keyword evidence="8" id="KW-0227">DNA damage</keyword>
<keyword evidence="11" id="KW-0411">Iron-sulfur</keyword>
<keyword evidence="10" id="KW-0408">Iron</keyword>
<dbReference type="Pfam" id="PF10576">
    <property type="entry name" value="EndIII_4Fe-2S"/>
    <property type="match status" value="1"/>
</dbReference>
<dbReference type="Gene3D" id="1.10.1670.10">
    <property type="entry name" value="Helix-hairpin-Helix base-excision DNA repair enzymes (C-terminal)"/>
    <property type="match status" value="1"/>
</dbReference>
<dbReference type="AlphaFoldDB" id="A0A5P9QDV3"/>
<evidence type="ECO:0000256" key="2">
    <source>
        <dbReference type="ARBA" id="ARBA00001966"/>
    </source>
</evidence>
<keyword evidence="7" id="KW-0479">Metal-binding</keyword>
<keyword evidence="6" id="KW-0004">4Fe-4S</keyword>
<dbReference type="SMART" id="SM00525">
    <property type="entry name" value="FES"/>
    <property type="match status" value="1"/>
</dbReference>
<evidence type="ECO:0000256" key="7">
    <source>
        <dbReference type="ARBA" id="ARBA00022723"/>
    </source>
</evidence>
<evidence type="ECO:0000256" key="13">
    <source>
        <dbReference type="ARBA" id="ARBA00023295"/>
    </source>
</evidence>
<dbReference type="Proteomes" id="UP000326702">
    <property type="component" value="Chromosome"/>
</dbReference>
<evidence type="ECO:0000256" key="12">
    <source>
        <dbReference type="ARBA" id="ARBA00023204"/>
    </source>
</evidence>
<dbReference type="InterPro" id="IPR003265">
    <property type="entry name" value="HhH-GPD_domain"/>
</dbReference>
<evidence type="ECO:0000256" key="14">
    <source>
        <dbReference type="SAM" id="MobiDB-lite"/>
    </source>
</evidence>
<dbReference type="GO" id="GO:0035485">
    <property type="term" value="F:adenine/guanine mispair binding"/>
    <property type="evidence" value="ECO:0007669"/>
    <property type="project" value="TreeGrafter"/>
</dbReference>
<dbReference type="GO" id="GO:0051539">
    <property type="term" value="F:4 iron, 4 sulfur cluster binding"/>
    <property type="evidence" value="ECO:0007669"/>
    <property type="project" value="UniProtKB-KW"/>
</dbReference>
<sequence>MRWHGPRGRGAPATRQARRAADNGVVTTTTGSRADALRDAVVAWFDDAARDLPWRRPDRTPWGVLVSETMLQQTPVARVEPVWRAWLERWPTPADLATAPTADVLRAWGRLGYPRRALRLQECARAIVREHDGEVPDDEPALRALPGVGEYTAAAVRAFAFGRRAVVVDTNVRRVLARAVAGEALPRPTPTAAERALAAGLAPSSDGDAARWAAASMELGALVCTARAPDCAACPVRDLCAWRAAGHPPDAHAARRRTQAWHGTDRQVRGRVMALLRDASGPVERERLLLVADDAAQVDRCLASLVEDGLAETPPGEPDLFALPA</sequence>
<accession>A0A5P9QDV3</accession>
<dbReference type="InterPro" id="IPR023170">
    <property type="entry name" value="HhH_base_excis_C"/>
</dbReference>
<evidence type="ECO:0000256" key="8">
    <source>
        <dbReference type="ARBA" id="ARBA00022763"/>
    </source>
</evidence>
<evidence type="ECO:0000259" key="15">
    <source>
        <dbReference type="SMART" id="SM00478"/>
    </source>
</evidence>
<feature type="region of interest" description="Disordered" evidence="14">
    <location>
        <begin position="1"/>
        <end position="31"/>
    </location>
</feature>
<dbReference type="PANTHER" id="PTHR42944:SF1">
    <property type="entry name" value="ADENINE DNA GLYCOSYLASE"/>
    <property type="match status" value="1"/>
</dbReference>
<evidence type="ECO:0000313" key="16">
    <source>
        <dbReference type="EMBL" id="QFU99436.1"/>
    </source>
</evidence>
<dbReference type="EC" id="3.2.2.31" evidence="4"/>
<dbReference type="PANTHER" id="PTHR42944">
    <property type="entry name" value="ADENINE DNA GLYCOSYLASE"/>
    <property type="match status" value="1"/>
</dbReference>
<organism evidence="16 17">
    <name type="scientific">Luteimicrobium xylanilyticum</name>
    <dbReference type="NCBI Taxonomy" id="1133546"/>
    <lineage>
        <taxon>Bacteria</taxon>
        <taxon>Bacillati</taxon>
        <taxon>Actinomycetota</taxon>
        <taxon>Actinomycetes</taxon>
        <taxon>Micrococcales</taxon>
        <taxon>Luteimicrobium</taxon>
    </lineage>
</organism>
<dbReference type="InterPro" id="IPR004036">
    <property type="entry name" value="Endonuclease-III-like_CS2"/>
</dbReference>
<dbReference type="FunFam" id="1.10.340.30:FF:000003">
    <property type="entry name" value="A/G-specific adenine glycosylase"/>
    <property type="match status" value="1"/>
</dbReference>
<keyword evidence="13 16" id="KW-0326">Glycosidase</keyword>
<dbReference type="GO" id="GO:0006298">
    <property type="term" value="P:mismatch repair"/>
    <property type="evidence" value="ECO:0007669"/>
    <property type="project" value="TreeGrafter"/>
</dbReference>
<dbReference type="InterPro" id="IPR000445">
    <property type="entry name" value="HhH_motif"/>
</dbReference>
<dbReference type="InterPro" id="IPR011257">
    <property type="entry name" value="DNA_glycosylase"/>
</dbReference>
<evidence type="ECO:0000256" key="1">
    <source>
        <dbReference type="ARBA" id="ARBA00000843"/>
    </source>
</evidence>
<evidence type="ECO:0000256" key="10">
    <source>
        <dbReference type="ARBA" id="ARBA00023004"/>
    </source>
</evidence>
<keyword evidence="9 16" id="KW-0378">Hydrolase</keyword>
<feature type="domain" description="HhH-GPD" evidence="15">
    <location>
        <begin position="70"/>
        <end position="222"/>
    </location>
</feature>
<name>A0A5P9QDV3_9MICO</name>
<dbReference type="InterPro" id="IPR003651">
    <property type="entry name" value="Endonuclease3_FeS-loop_motif"/>
</dbReference>
<dbReference type="SMART" id="SM00478">
    <property type="entry name" value="ENDO3c"/>
    <property type="match status" value="1"/>
</dbReference>
<dbReference type="PROSITE" id="PS01155">
    <property type="entry name" value="ENDONUCLEASE_III_2"/>
    <property type="match status" value="1"/>
</dbReference>
<evidence type="ECO:0000256" key="6">
    <source>
        <dbReference type="ARBA" id="ARBA00022485"/>
    </source>
</evidence>
<dbReference type="CDD" id="cd00056">
    <property type="entry name" value="ENDO3c"/>
    <property type="match status" value="1"/>
</dbReference>
<dbReference type="Pfam" id="PF00633">
    <property type="entry name" value="HHH"/>
    <property type="match status" value="1"/>
</dbReference>
<dbReference type="GO" id="GO:0032357">
    <property type="term" value="F:oxidized purine DNA binding"/>
    <property type="evidence" value="ECO:0007669"/>
    <property type="project" value="TreeGrafter"/>
</dbReference>
<dbReference type="SUPFAM" id="SSF48150">
    <property type="entry name" value="DNA-glycosylase"/>
    <property type="match status" value="1"/>
</dbReference>
<comment type="cofactor">
    <cofactor evidence="2">
        <name>[4Fe-4S] cluster</name>
        <dbReference type="ChEBI" id="CHEBI:49883"/>
    </cofactor>
</comment>
<keyword evidence="12" id="KW-0234">DNA repair</keyword>
<dbReference type="GO" id="GO:0000701">
    <property type="term" value="F:purine-specific mismatch base pair DNA N-glycosylase activity"/>
    <property type="evidence" value="ECO:0007669"/>
    <property type="project" value="UniProtKB-EC"/>
</dbReference>